<proteinExistence type="predicted"/>
<feature type="domain" description="Major facilitator superfamily (MFS) profile" evidence="7">
    <location>
        <begin position="1"/>
        <end position="425"/>
    </location>
</feature>
<evidence type="ECO:0000256" key="6">
    <source>
        <dbReference type="SAM" id="Phobius"/>
    </source>
</evidence>
<dbReference type="InterPro" id="IPR020846">
    <property type="entry name" value="MFS_dom"/>
</dbReference>
<reference evidence="9" key="1">
    <citation type="submission" date="2019-01" db="EMBL/GenBank/DDBJ databases">
        <title>Draft genomes of a novel of Sporanaerobacter strains.</title>
        <authorList>
            <person name="Ma S."/>
        </authorList>
    </citation>
    <scope>NUCLEOTIDE SEQUENCE [LARGE SCALE GENOMIC DNA]</scope>
    <source>
        <strain evidence="9">NJN-17</strain>
    </source>
</reference>
<feature type="transmembrane region" description="Helical" evidence="6">
    <location>
        <begin position="328"/>
        <end position="352"/>
    </location>
</feature>
<evidence type="ECO:0000256" key="1">
    <source>
        <dbReference type="ARBA" id="ARBA00004651"/>
    </source>
</evidence>
<feature type="transmembrane region" description="Helical" evidence="6">
    <location>
        <begin position="127"/>
        <end position="150"/>
    </location>
</feature>
<dbReference type="OrthoDB" id="9607at2"/>
<keyword evidence="9" id="KW-1185">Reference proteome</keyword>
<comment type="subcellular location">
    <subcellularLocation>
        <location evidence="1">Cell membrane</location>
        <topology evidence="1">Multi-pass membrane protein</topology>
    </subcellularLocation>
</comment>
<dbReference type="PROSITE" id="PS50850">
    <property type="entry name" value="MFS"/>
    <property type="match status" value="1"/>
</dbReference>
<evidence type="ECO:0000256" key="3">
    <source>
        <dbReference type="ARBA" id="ARBA00022692"/>
    </source>
</evidence>
<protein>
    <submittedName>
        <fullName evidence="8">MFS transporter</fullName>
    </submittedName>
</protein>
<feature type="transmembrane region" description="Helical" evidence="6">
    <location>
        <begin position="233"/>
        <end position="253"/>
    </location>
</feature>
<dbReference type="SUPFAM" id="SSF103473">
    <property type="entry name" value="MFS general substrate transporter"/>
    <property type="match status" value="1"/>
</dbReference>
<feature type="transmembrane region" description="Helical" evidence="6">
    <location>
        <begin position="6"/>
        <end position="23"/>
    </location>
</feature>
<feature type="transmembrane region" description="Helical" evidence="6">
    <location>
        <begin position="72"/>
        <end position="91"/>
    </location>
</feature>
<dbReference type="AlphaFoldDB" id="A0A410QCX2"/>
<feature type="transmembrane region" description="Helical" evidence="6">
    <location>
        <begin position="194"/>
        <end position="212"/>
    </location>
</feature>
<evidence type="ECO:0000256" key="5">
    <source>
        <dbReference type="ARBA" id="ARBA00023136"/>
    </source>
</evidence>
<organism evidence="8 9">
    <name type="scientific">Acidilutibacter cellobiosedens</name>
    <dbReference type="NCBI Taxonomy" id="2507161"/>
    <lineage>
        <taxon>Bacteria</taxon>
        <taxon>Bacillati</taxon>
        <taxon>Bacillota</taxon>
        <taxon>Tissierellia</taxon>
        <taxon>Tissierellales</taxon>
        <taxon>Acidilutibacteraceae</taxon>
        <taxon>Acidilutibacter</taxon>
    </lineage>
</organism>
<keyword evidence="5 6" id="KW-0472">Membrane</keyword>
<dbReference type="Pfam" id="PF07690">
    <property type="entry name" value="MFS_1"/>
    <property type="match status" value="1"/>
</dbReference>
<accession>A0A410QCX2</accession>
<dbReference type="InterPro" id="IPR011701">
    <property type="entry name" value="MFS"/>
</dbReference>
<evidence type="ECO:0000259" key="7">
    <source>
        <dbReference type="PROSITE" id="PS50850"/>
    </source>
</evidence>
<dbReference type="GO" id="GO:0005886">
    <property type="term" value="C:plasma membrane"/>
    <property type="evidence" value="ECO:0007669"/>
    <property type="project" value="UniProtKB-SubCell"/>
</dbReference>
<dbReference type="Proteomes" id="UP000287969">
    <property type="component" value="Chromosome"/>
</dbReference>
<feature type="transmembrane region" description="Helical" evidence="6">
    <location>
        <begin position="305"/>
        <end position="322"/>
    </location>
</feature>
<dbReference type="Gene3D" id="1.20.1250.20">
    <property type="entry name" value="MFS general substrate transporter like domains"/>
    <property type="match status" value="2"/>
</dbReference>
<evidence type="ECO:0000256" key="2">
    <source>
        <dbReference type="ARBA" id="ARBA00022448"/>
    </source>
</evidence>
<evidence type="ECO:0000256" key="4">
    <source>
        <dbReference type="ARBA" id="ARBA00022989"/>
    </source>
</evidence>
<name>A0A410QCX2_9FIRM</name>
<dbReference type="PANTHER" id="PTHR23518:SF2">
    <property type="entry name" value="MAJOR FACILITATOR SUPERFAMILY TRANSPORTER"/>
    <property type="match status" value="1"/>
</dbReference>
<dbReference type="GO" id="GO:0022857">
    <property type="term" value="F:transmembrane transporter activity"/>
    <property type="evidence" value="ECO:0007669"/>
    <property type="project" value="InterPro"/>
</dbReference>
<sequence>MDNQILIYGITIIATIILSIFLYKKYHLTRYQCLIFILLVLFWSAVNIVRSYRKAYAMAPVDIGGLALGGTLAANIAAAYGLISTFIRLPVFALSDYFKSRKALILFAVSAVLVTSVYVVFKPGYYSLLLSSLALGISASMLSLFNVLFAETFDSNQAMMSVSILSVAPLLAEFIMSPIQYTATKGNIKHYGEMWIVSAALSLITLIFLLFVKDNKEPTRNFSLKGFKKVVSDQRLLILSAVGILVSFIKFSSSGSNLVAFVRLKEIGMSDFLIAYIDFIYSSFQLVAGVLAGLYFKKKIGIRNTLILGLALCGIFSLTLTITTNQWVIFFTHALSGFGYGLTYNILIGVVMEPYAKNVREMTMGVYQTFFGLGIFFGDKIYAWMIDLLPDGISDYMMHIDVFTIITVITFATILLVLYLFRQSNRKFFENKSY</sequence>
<dbReference type="InterPro" id="IPR036259">
    <property type="entry name" value="MFS_trans_sf"/>
</dbReference>
<feature type="transmembrane region" description="Helical" evidence="6">
    <location>
        <begin position="364"/>
        <end position="384"/>
    </location>
</feature>
<keyword evidence="2" id="KW-0813">Transport</keyword>
<feature type="transmembrane region" description="Helical" evidence="6">
    <location>
        <begin position="396"/>
        <end position="421"/>
    </location>
</feature>
<keyword evidence="4 6" id="KW-1133">Transmembrane helix</keyword>
<dbReference type="PANTHER" id="PTHR23518">
    <property type="entry name" value="C-METHYLTRANSFERASE"/>
    <property type="match status" value="1"/>
</dbReference>
<evidence type="ECO:0000313" key="9">
    <source>
        <dbReference type="Proteomes" id="UP000287969"/>
    </source>
</evidence>
<feature type="transmembrane region" description="Helical" evidence="6">
    <location>
        <begin position="273"/>
        <end position="296"/>
    </location>
</feature>
<feature type="transmembrane region" description="Helical" evidence="6">
    <location>
        <begin position="103"/>
        <end position="121"/>
    </location>
</feature>
<gene>
    <name evidence="8" type="ORF">EQM13_09750</name>
</gene>
<feature type="transmembrane region" description="Helical" evidence="6">
    <location>
        <begin position="162"/>
        <end position="182"/>
    </location>
</feature>
<feature type="transmembrane region" description="Helical" evidence="6">
    <location>
        <begin position="35"/>
        <end position="52"/>
    </location>
</feature>
<evidence type="ECO:0000313" key="8">
    <source>
        <dbReference type="EMBL" id="QAT61857.1"/>
    </source>
</evidence>
<dbReference type="EMBL" id="CP035282">
    <property type="protein sequence ID" value="QAT61857.1"/>
    <property type="molecule type" value="Genomic_DNA"/>
</dbReference>
<keyword evidence="3 6" id="KW-0812">Transmembrane</keyword>
<dbReference type="KEGG" id="spoa:EQM13_09750"/>